<dbReference type="CDD" id="cd07304">
    <property type="entry name" value="Chorismate_synthase"/>
    <property type="match status" value="1"/>
</dbReference>
<evidence type="ECO:0000256" key="6">
    <source>
        <dbReference type="ARBA" id="ARBA00022643"/>
    </source>
</evidence>
<dbReference type="AlphaFoldDB" id="E0RUM9"/>
<dbReference type="HAMAP" id="MF_00300">
    <property type="entry name" value="Chorismate_synth"/>
    <property type="match status" value="1"/>
</dbReference>
<keyword evidence="9 11" id="KW-0057">Aromatic amino acid biosynthesis</keyword>
<dbReference type="GO" id="GO:0010181">
    <property type="term" value="F:FMN binding"/>
    <property type="evidence" value="ECO:0007669"/>
    <property type="project" value="TreeGrafter"/>
</dbReference>
<evidence type="ECO:0000256" key="12">
    <source>
        <dbReference type="RuleBase" id="RU000605"/>
    </source>
</evidence>
<feature type="binding site" evidence="11">
    <location>
        <position position="283"/>
    </location>
    <ligand>
        <name>FMN</name>
        <dbReference type="ChEBI" id="CHEBI:58210"/>
    </ligand>
</feature>
<keyword evidence="5 11" id="KW-0285">Flavoprotein</keyword>
<organism evidence="13 14">
    <name type="scientific">Butyrivibrio proteoclasticus (strain ATCC 51982 / DSM 14932 / B316)</name>
    <name type="common">Clostridium proteoclasticum</name>
    <dbReference type="NCBI Taxonomy" id="515622"/>
    <lineage>
        <taxon>Bacteria</taxon>
        <taxon>Bacillati</taxon>
        <taxon>Bacillota</taxon>
        <taxon>Clostridia</taxon>
        <taxon>Lachnospirales</taxon>
        <taxon>Lachnospiraceae</taxon>
        <taxon>Butyrivibrio</taxon>
    </lineage>
</organism>
<evidence type="ECO:0000256" key="7">
    <source>
        <dbReference type="ARBA" id="ARBA00022827"/>
    </source>
</evidence>
<accession>E0RUM9</accession>
<evidence type="ECO:0000256" key="1">
    <source>
        <dbReference type="ARBA" id="ARBA00005044"/>
    </source>
</evidence>
<dbReference type="GO" id="GO:0004107">
    <property type="term" value="F:chorismate synthase activity"/>
    <property type="evidence" value="ECO:0007669"/>
    <property type="project" value="UniProtKB-UniRule"/>
</dbReference>
<evidence type="ECO:0000256" key="5">
    <source>
        <dbReference type="ARBA" id="ARBA00022630"/>
    </source>
</evidence>
<evidence type="ECO:0000256" key="2">
    <source>
        <dbReference type="ARBA" id="ARBA00008014"/>
    </source>
</evidence>
<feature type="binding site" evidence="11">
    <location>
        <position position="48"/>
    </location>
    <ligand>
        <name>NADP(+)</name>
        <dbReference type="ChEBI" id="CHEBI:58349"/>
    </ligand>
</feature>
<dbReference type="RefSeq" id="WP_013280724.1">
    <property type="nucleotide sequence ID" value="NC_014387.1"/>
</dbReference>
<name>E0RUM9_BUTPB</name>
<dbReference type="PANTHER" id="PTHR21085:SF0">
    <property type="entry name" value="CHORISMATE SYNTHASE"/>
    <property type="match status" value="1"/>
</dbReference>
<comment type="similarity">
    <text evidence="2 11 12">Belongs to the chorismate synthase family.</text>
</comment>
<comment type="cofactor">
    <cofactor evidence="11 12">
        <name>FMNH2</name>
        <dbReference type="ChEBI" id="CHEBI:57618"/>
    </cofactor>
    <text evidence="11 12">Reduced FMN (FMNH(2)).</text>
</comment>
<comment type="catalytic activity">
    <reaction evidence="11 12">
        <text>5-O-(1-carboxyvinyl)-3-phosphoshikimate = chorismate + phosphate</text>
        <dbReference type="Rhea" id="RHEA:21020"/>
        <dbReference type="ChEBI" id="CHEBI:29748"/>
        <dbReference type="ChEBI" id="CHEBI:43474"/>
        <dbReference type="ChEBI" id="CHEBI:57701"/>
        <dbReference type="EC" id="4.2.3.5"/>
    </reaction>
</comment>
<dbReference type="Proteomes" id="UP000001299">
    <property type="component" value="Chromosome 1"/>
</dbReference>
<keyword evidence="8 11" id="KW-0521">NADP</keyword>
<dbReference type="HOGENOM" id="CLU_034547_0_2_9"/>
<dbReference type="PROSITE" id="PS00789">
    <property type="entry name" value="CHORISMATE_SYNTHASE_3"/>
    <property type="match status" value="1"/>
</dbReference>
<keyword evidence="10 11" id="KW-0456">Lyase</keyword>
<dbReference type="NCBIfam" id="TIGR00033">
    <property type="entry name" value="aroC"/>
    <property type="match status" value="1"/>
</dbReference>
<comment type="subunit">
    <text evidence="11">Homotetramer.</text>
</comment>
<protein>
    <recommendedName>
        <fullName evidence="3 11">Chorismate synthase</fullName>
        <shortName evidence="11">CS</shortName>
        <ecNumber evidence="3 11">4.2.3.5</ecNumber>
    </recommendedName>
    <alternativeName>
        <fullName evidence="11">5-enolpyruvylshikimate-3-phosphate phospholyase</fullName>
    </alternativeName>
</protein>
<dbReference type="STRING" id="515622.bpr_I1332"/>
<feature type="binding site" evidence="11">
    <location>
        <position position="324"/>
    </location>
    <ligand>
        <name>FMN</name>
        <dbReference type="ChEBI" id="CHEBI:58210"/>
    </ligand>
</feature>
<evidence type="ECO:0000313" key="13">
    <source>
        <dbReference type="EMBL" id="ADL34070.1"/>
    </source>
</evidence>
<evidence type="ECO:0000313" key="14">
    <source>
        <dbReference type="Proteomes" id="UP000001299"/>
    </source>
</evidence>
<dbReference type="UniPathway" id="UPA00053">
    <property type="reaction ID" value="UER00090"/>
</dbReference>
<dbReference type="InterPro" id="IPR000453">
    <property type="entry name" value="Chorismate_synth"/>
</dbReference>
<dbReference type="EC" id="4.2.3.5" evidence="3 11"/>
<proteinExistence type="inferred from homology"/>
<dbReference type="GO" id="GO:0009073">
    <property type="term" value="P:aromatic amino acid family biosynthetic process"/>
    <property type="evidence" value="ECO:0007669"/>
    <property type="project" value="UniProtKB-KW"/>
</dbReference>
<comment type="caution">
    <text evidence="11">Lacks conserved residue(s) required for the propagation of feature annotation.</text>
</comment>
<keyword evidence="4 11" id="KW-0028">Amino-acid biosynthesis</keyword>
<dbReference type="GO" id="GO:0008652">
    <property type="term" value="P:amino acid biosynthetic process"/>
    <property type="evidence" value="ECO:0007669"/>
    <property type="project" value="UniProtKB-KW"/>
</dbReference>
<dbReference type="PROSITE" id="PS00787">
    <property type="entry name" value="CHORISMATE_SYNTHASE_1"/>
    <property type="match status" value="1"/>
</dbReference>
<dbReference type="SUPFAM" id="SSF103263">
    <property type="entry name" value="Chorismate synthase, AroC"/>
    <property type="match status" value="1"/>
</dbReference>
<sequence length="368" mass="39368">MSGSIIGKNIQISTWGESHGKALGVVVDGFPAGMELCEEDIQKFLDRRKPGTSSATTPRKEDDLVEIMSGVFEGKTTGTPISMLVRNTSQKSSDYSEIAEYYRPGHADYGFDTKYGFRDYRGGGRSSGRETIGRVAAGALCEKLLGQMGISVCAYTKAIGSVEIDYSKFDKDAIAQNPTAMPDSEADQKAMDLISQARSDQDSLGGVIECCIKGVPAGVGEPVFDKLDAILARSVMSIGAVKAVEIGDGTRVSSYYGSDNNDAFSISKGNIVKETNHSGGILGGISDGSDIVLRAYVKPTPSIARTQHTINKSGNNIEINIKGRHDPVVVPRAVVVVETMCAHAILDLMISNMSAKSENIISFYRNNK</sequence>
<dbReference type="GO" id="GO:0009423">
    <property type="term" value="P:chorismate biosynthetic process"/>
    <property type="evidence" value="ECO:0007669"/>
    <property type="project" value="UniProtKB-UniRule"/>
</dbReference>
<evidence type="ECO:0000256" key="10">
    <source>
        <dbReference type="ARBA" id="ARBA00023239"/>
    </source>
</evidence>
<evidence type="ECO:0000256" key="3">
    <source>
        <dbReference type="ARBA" id="ARBA00013036"/>
    </source>
</evidence>
<keyword evidence="7 11" id="KW-0274">FAD</keyword>
<evidence type="ECO:0000256" key="11">
    <source>
        <dbReference type="HAMAP-Rule" id="MF_00300"/>
    </source>
</evidence>
<evidence type="ECO:0000256" key="8">
    <source>
        <dbReference type="ARBA" id="ARBA00022857"/>
    </source>
</evidence>
<feature type="binding site" evidence="11">
    <location>
        <begin position="125"/>
        <end position="127"/>
    </location>
    <ligand>
        <name>FMN</name>
        <dbReference type="ChEBI" id="CHEBI:58210"/>
    </ligand>
</feature>
<dbReference type="PROSITE" id="PS00788">
    <property type="entry name" value="CHORISMATE_SYNTHASE_2"/>
    <property type="match status" value="1"/>
</dbReference>
<dbReference type="Gene3D" id="3.60.150.10">
    <property type="entry name" value="Chorismate synthase AroC"/>
    <property type="match status" value="1"/>
</dbReference>
<comment type="function">
    <text evidence="11">Catalyzes the anti-1,4-elimination of the C-3 phosphate and the C-6 proR hydrogen from 5-enolpyruvylshikimate-3-phosphate (EPSP) to yield chorismate, which is the branch point compound that serves as the starting substrate for the three terminal pathways of aromatic amino acid biosynthesis. This reaction introduces a second double bond into the aromatic ring system.</text>
</comment>
<dbReference type="EMBL" id="CP001810">
    <property type="protein sequence ID" value="ADL34070.1"/>
    <property type="molecule type" value="Genomic_DNA"/>
</dbReference>
<dbReference type="InterPro" id="IPR020541">
    <property type="entry name" value="Chorismate_synthase_CS"/>
</dbReference>
<reference evidence="13 14" key="1">
    <citation type="journal article" date="2010" name="PLoS ONE">
        <title>The glycobiome of the rumen bacterium Butyrivibrio proteoclasticus B316(T) highlights adaptation to a polysaccharide-rich environment.</title>
        <authorList>
            <person name="Kelly W.J."/>
            <person name="Leahy S.C."/>
            <person name="Altermann E."/>
            <person name="Yeoman C.J."/>
            <person name="Dunne J.C."/>
            <person name="Kong Z."/>
            <person name="Pacheco D.M."/>
            <person name="Li D."/>
            <person name="Noel S.J."/>
            <person name="Moon C.D."/>
            <person name="Cookson A.L."/>
            <person name="Attwood G.T."/>
        </authorList>
    </citation>
    <scope>NUCLEOTIDE SEQUENCE [LARGE SCALE GENOMIC DNA]</scope>
    <source>
        <strain evidence="14">ATCC 51982 / DSM 14932 / B316</strain>
    </source>
</reference>
<dbReference type="PIRSF" id="PIRSF001456">
    <property type="entry name" value="Chorismate_synth"/>
    <property type="match status" value="1"/>
</dbReference>
<dbReference type="eggNOG" id="COG0082">
    <property type="taxonomic scope" value="Bacteria"/>
</dbReference>
<gene>
    <name evidence="11 13" type="primary">aroC</name>
    <name evidence="13" type="ordered locus">bpr_I1332</name>
</gene>
<dbReference type="PANTHER" id="PTHR21085">
    <property type="entry name" value="CHORISMATE SYNTHASE"/>
    <property type="match status" value="1"/>
</dbReference>
<keyword evidence="14" id="KW-1185">Reference proteome</keyword>
<keyword evidence="6 11" id="KW-0288">FMN</keyword>
<evidence type="ECO:0000256" key="9">
    <source>
        <dbReference type="ARBA" id="ARBA00023141"/>
    </source>
</evidence>
<dbReference type="KEGG" id="bpb:bpr_I1332"/>
<dbReference type="InterPro" id="IPR035904">
    <property type="entry name" value="Chorismate_synth_AroC_sf"/>
</dbReference>
<dbReference type="GO" id="GO:0005829">
    <property type="term" value="C:cytosol"/>
    <property type="evidence" value="ECO:0007669"/>
    <property type="project" value="TreeGrafter"/>
</dbReference>
<dbReference type="NCBIfam" id="NF003793">
    <property type="entry name" value="PRK05382.1"/>
    <property type="match status" value="1"/>
</dbReference>
<dbReference type="FunFam" id="3.60.150.10:FF:000002">
    <property type="entry name" value="Chorismate synthase"/>
    <property type="match status" value="1"/>
</dbReference>
<comment type="pathway">
    <text evidence="1 11 12">Metabolic intermediate biosynthesis; chorismate biosynthesis; chorismate from D-erythrose 4-phosphate and phosphoenolpyruvate: step 7/7.</text>
</comment>
<feature type="binding site" evidence="11">
    <location>
        <begin position="298"/>
        <end position="302"/>
    </location>
    <ligand>
        <name>FMN</name>
        <dbReference type="ChEBI" id="CHEBI:58210"/>
    </ligand>
</feature>
<dbReference type="Pfam" id="PF01264">
    <property type="entry name" value="Chorismate_synt"/>
    <property type="match status" value="1"/>
</dbReference>
<evidence type="ECO:0000256" key="4">
    <source>
        <dbReference type="ARBA" id="ARBA00022605"/>
    </source>
</evidence>